<protein>
    <submittedName>
        <fullName evidence="2">Uncharacterized protein</fullName>
    </submittedName>
</protein>
<dbReference type="RefSeq" id="WP_071662629.1">
    <property type="nucleotide sequence ID" value="NZ_LUKY01000033.1"/>
</dbReference>
<keyword evidence="3" id="KW-1185">Reference proteome</keyword>
<evidence type="ECO:0000256" key="1">
    <source>
        <dbReference type="SAM" id="MobiDB-lite"/>
    </source>
</evidence>
<dbReference type="AlphaFoldDB" id="A0A1J8NG48"/>
<dbReference type="EMBL" id="LUKY01000033">
    <property type="protein sequence ID" value="OIZ94136.1"/>
    <property type="molecule type" value="Genomic_DNA"/>
</dbReference>
<reference evidence="2 3" key="1">
    <citation type="submission" date="2016-03" db="EMBL/GenBank/DDBJ databases">
        <title>Comparative genomics of Rickettsiella.</title>
        <authorList>
            <person name="Chandler C."/>
            <person name="Wang Y."/>
        </authorList>
    </citation>
    <scope>NUCLEOTIDE SEQUENCE [LARGE SCALE GENOMIC DNA]</scope>
    <source>
        <strain evidence="2 3">RCFS May 2013</strain>
    </source>
</reference>
<evidence type="ECO:0000313" key="3">
    <source>
        <dbReference type="Proteomes" id="UP000183924"/>
    </source>
</evidence>
<organism evidence="2 3">
    <name type="scientific">Candidatus Rickettsiella isopodorum</name>
    <dbReference type="NCBI Taxonomy" id="1225476"/>
    <lineage>
        <taxon>Bacteria</taxon>
        <taxon>Pseudomonadati</taxon>
        <taxon>Pseudomonadota</taxon>
        <taxon>Gammaproteobacteria</taxon>
        <taxon>Legionellales</taxon>
        <taxon>Coxiellaceae</taxon>
        <taxon>Rickettsiella</taxon>
    </lineage>
</organism>
<evidence type="ECO:0000313" key="2">
    <source>
        <dbReference type="EMBL" id="OIZ94136.1"/>
    </source>
</evidence>
<sequence length="213" mass="25115">MTNGTNITEELGRSDEETMVSKDRFSELLFKLEQDLEELKKEDEEAILDQKTKKKHNENLTEPEKENKKSDEISEDEDNEKGLFDYHFKELEKFKKISTLPLVQIKHIKWFFSTALFVLMNEMPESFDIKPIEIYNCMLDRVQIKSKQDFHKHLKVLLDEKTMEKEFPFMRFFPVLSAAKKRKSSVLGESFSPEVKRIQLSPSPLSLESPFKS</sequence>
<proteinExistence type="predicted"/>
<name>A0A1J8NG48_9COXI</name>
<accession>A0A1J8NG48</accession>
<feature type="region of interest" description="Disordered" evidence="1">
    <location>
        <begin position="43"/>
        <end position="76"/>
    </location>
</feature>
<comment type="caution">
    <text evidence="2">The sequence shown here is derived from an EMBL/GenBank/DDBJ whole genome shotgun (WGS) entry which is preliminary data.</text>
</comment>
<feature type="compositionally biased region" description="Basic and acidic residues" evidence="1">
    <location>
        <begin position="43"/>
        <end position="72"/>
    </location>
</feature>
<dbReference type="Proteomes" id="UP000183924">
    <property type="component" value="Unassembled WGS sequence"/>
</dbReference>
<gene>
    <name evidence="2" type="ORF">A1D18_04555</name>
</gene>